<dbReference type="PANTHER" id="PTHR47514:SF1">
    <property type="entry name" value="TRANSKETOLASE N-TERMINAL SECTION-RELATED"/>
    <property type="match status" value="1"/>
</dbReference>
<dbReference type="GO" id="GO:0016114">
    <property type="term" value="P:terpenoid biosynthetic process"/>
    <property type="evidence" value="ECO:0007669"/>
    <property type="project" value="InterPro"/>
</dbReference>
<comment type="similarity">
    <text evidence="3">Belongs to the transketolase family.</text>
</comment>
<evidence type="ECO:0000256" key="3">
    <source>
        <dbReference type="ARBA" id="ARBA00007131"/>
    </source>
</evidence>
<keyword evidence="7" id="KW-0786">Thiamine pyrophosphate</keyword>
<keyword evidence="5" id="KW-0808">Transferase</keyword>
<reference evidence="8" key="1">
    <citation type="submission" date="2018-05" db="EMBL/GenBank/DDBJ databases">
        <authorList>
            <person name="Lanie J.A."/>
            <person name="Ng W.-L."/>
            <person name="Kazmierczak K.M."/>
            <person name="Andrzejewski T.M."/>
            <person name="Davidsen T.M."/>
            <person name="Wayne K.J."/>
            <person name="Tettelin H."/>
            <person name="Glass J.I."/>
            <person name="Rusch D."/>
            <person name="Podicherti R."/>
            <person name="Tsui H.-C.T."/>
            <person name="Winkler M.E."/>
        </authorList>
    </citation>
    <scope>NUCLEOTIDE SEQUENCE</scope>
</reference>
<accession>A0A382VYI3</accession>
<dbReference type="Gene3D" id="3.40.50.970">
    <property type="match status" value="1"/>
</dbReference>
<name>A0A382VYI3_9ZZZZ</name>
<comment type="subunit">
    <text evidence="4">Homodimer.</text>
</comment>
<evidence type="ECO:0000256" key="5">
    <source>
        <dbReference type="ARBA" id="ARBA00022679"/>
    </source>
</evidence>
<organism evidence="8">
    <name type="scientific">marine metagenome</name>
    <dbReference type="NCBI Taxonomy" id="408172"/>
    <lineage>
        <taxon>unclassified sequences</taxon>
        <taxon>metagenomes</taxon>
        <taxon>ecological metagenomes</taxon>
    </lineage>
</organism>
<dbReference type="Pfam" id="PF13292">
    <property type="entry name" value="DXP_synthase_N"/>
    <property type="match status" value="1"/>
</dbReference>
<dbReference type="PANTHER" id="PTHR47514">
    <property type="entry name" value="TRANSKETOLASE N-TERMINAL SECTION-RELATED"/>
    <property type="match status" value="1"/>
</dbReference>
<evidence type="ECO:0000256" key="4">
    <source>
        <dbReference type="ARBA" id="ARBA00011738"/>
    </source>
</evidence>
<dbReference type="AlphaFoldDB" id="A0A382VYI3"/>
<evidence type="ECO:0000256" key="1">
    <source>
        <dbReference type="ARBA" id="ARBA00001946"/>
    </source>
</evidence>
<gene>
    <name evidence="8" type="ORF">METZ01_LOCUS404421</name>
</gene>
<evidence type="ECO:0000256" key="7">
    <source>
        <dbReference type="ARBA" id="ARBA00023052"/>
    </source>
</evidence>
<dbReference type="EMBL" id="UINC01155613">
    <property type="protein sequence ID" value="SVD51567.1"/>
    <property type="molecule type" value="Genomic_DNA"/>
</dbReference>
<feature type="non-terminal residue" evidence="8">
    <location>
        <position position="177"/>
    </location>
</feature>
<evidence type="ECO:0000256" key="6">
    <source>
        <dbReference type="ARBA" id="ARBA00022842"/>
    </source>
</evidence>
<dbReference type="GO" id="GO:0008661">
    <property type="term" value="F:1-deoxy-D-xylulose-5-phosphate synthase activity"/>
    <property type="evidence" value="ECO:0007669"/>
    <property type="project" value="InterPro"/>
</dbReference>
<evidence type="ECO:0008006" key="9">
    <source>
        <dbReference type="Google" id="ProtNLM"/>
    </source>
</evidence>
<evidence type="ECO:0000313" key="8">
    <source>
        <dbReference type="EMBL" id="SVD51567.1"/>
    </source>
</evidence>
<sequence>MELFYINKKYFDALLSLELKPQQKSKLFSDLCRINILYMINKAGSGHVGSSFSSIDLMSWIFLEYVTKDSSNYFFSSKGHDAPAMYNVMISTGQLDASMLHKLRRVDGLPGHPDISTPNIVTNTGSLGMGISKAKGLIKANRLKNKACKVFVMTGDGELQEGQIWESLNRLRQEKMK</sequence>
<comment type="cofactor">
    <cofactor evidence="2">
        <name>thiamine diphosphate</name>
        <dbReference type="ChEBI" id="CHEBI:58937"/>
    </cofactor>
</comment>
<protein>
    <recommendedName>
        <fullName evidence="9">Transketolase signature 1 domain-containing protein</fullName>
    </recommendedName>
</protein>
<dbReference type="InterPro" id="IPR005477">
    <property type="entry name" value="Dxylulose-5-P_synthase"/>
</dbReference>
<evidence type="ECO:0000256" key="2">
    <source>
        <dbReference type="ARBA" id="ARBA00001964"/>
    </source>
</evidence>
<dbReference type="InterPro" id="IPR029061">
    <property type="entry name" value="THDP-binding"/>
</dbReference>
<keyword evidence="6" id="KW-0460">Magnesium</keyword>
<dbReference type="SUPFAM" id="SSF52518">
    <property type="entry name" value="Thiamin diphosphate-binding fold (THDP-binding)"/>
    <property type="match status" value="1"/>
</dbReference>
<proteinExistence type="inferred from homology"/>
<comment type="cofactor">
    <cofactor evidence="1">
        <name>Mg(2+)</name>
        <dbReference type="ChEBI" id="CHEBI:18420"/>
    </cofactor>
</comment>